<evidence type="ECO:0000313" key="1">
    <source>
        <dbReference type="EMBL" id="SEK85287.1"/>
    </source>
</evidence>
<sequence length="57" mass="6824">MTENNLIFCNYSNPYLEDCLKLFDQNCPKYFATNERQDYIAFLQKQPKQYKIGLIHG</sequence>
<proteinExistence type="predicted"/>
<reference evidence="2" key="1">
    <citation type="submission" date="2016-10" db="EMBL/GenBank/DDBJ databases">
        <authorList>
            <person name="Varghese N."/>
            <person name="Submissions S."/>
        </authorList>
    </citation>
    <scope>NUCLEOTIDE SEQUENCE [LARGE SCALE GENOMIC DNA]</scope>
    <source>
        <strain evidence="2">CGMCC 1.9127</strain>
    </source>
</reference>
<gene>
    <name evidence="1" type="ORF">SAMN05216262_103118</name>
</gene>
<accession>A0A1H7KH55</accession>
<dbReference type="STRING" id="641665.GCA_002104455_02677"/>
<organism evidence="1 2">
    <name type="scientific">Colwellia chukchiensis</name>
    <dbReference type="NCBI Taxonomy" id="641665"/>
    <lineage>
        <taxon>Bacteria</taxon>
        <taxon>Pseudomonadati</taxon>
        <taxon>Pseudomonadota</taxon>
        <taxon>Gammaproteobacteria</taxon>
        <taxon>Alteromonadales</taxon>
        <taxon>Colwelliaceae</taxon>
        <taxon>Colwellia</taxon>
    </lineage>
</organism>
<evidence type="ECO:0000313" key="2">
    <source>
        <dbReference type="Proteomes" id="UP000199297"/>
    </source>
</evidence>
<keyword evidence="2" id="KW-1185">Reference proteome</keyword>
<dbReference type="EMBL" id="FOBI01000003">
    <property type="protein sequence ID" value="SEK85287.1"/>
    <property type="molecule type" value="Genomic_DNA"/>
</dbReference>
<name>A0A1H7KH55_9GAMM</name>
<protein>
    <submittedName>
        <fullName evidence="1">Uncharacterized protein</fullName>
    </submittedName>
</protein>
<dbReference type="Proteomes" id="UP000199297">
    <property type="component" value="Unassembled WGS sequence"/>
</dbReference>
<dbReference type="AlphaFoldDB" id="A0A1H7KH55"/>